<dbReference type="GO" id="GO:0046872">
    <property type="term" value="F:metal ion binding"/>
    <property type="evidence" value="ECO:0007669"/>
    <property type="project" value="UniProtKB-KW"/>
</dbReference>
<name>A0A369LAE0_9ACTN</name>
<dbReference type="Gene3D" id="3.60.21.10">
    <property type="match status" value="1"/>
</dbReference>
<reference evidence="4 5" key="1">
    <citation type="journal article" date="2018" name="Elife">
        <title>Discovery and characterization of a prevalent human gut bacterial enzyme sufficient for the inactivation of a family of plant toxins.</title>
        <authorList>
            <person name="Koppel N."/>
            <person name="Bisanz J.E."/>
            <person name="Pandelia M.E."/>
            <person name="Turnbaugh P.J."/>
            <person name="Balskus E.P."/>
        </authorList>
    </citation>
    <scope>NUCLEOTIDE SEQUENCE [LARGE SCALE GENOMIC DNA]</scope>
    <source>
        <strain evidence="5">anaerobia AP69FAA</strain>
    </source>
</reference>
<evidence type="ECO:0000259" key="3">
    <source>
        <dbReference type="Pfam" id="PF12850"/>
    </source>
</evidence>
<evidence type="ECO:0000256" key="2">
    <source>
        <dbReference type="RuleBase" id="RU362039"/>
    </source>
</evidence>
<evidence type="ECO:0000313" key="5">
    <source>
        <dbReference type="Proteomes" id="UP000253792"/>
    </source>
</evidence>
<dbReference type="STRING" id="1034345.GCA_000236865_00853"/>
<dbReference type="SUPFAM" id="SSF56300">
    <property type="entry name" value="Metallo-dependent phosphatases"/>
    <property type="match status" value="1"/>
</dbReference>
<organism evidence="4 5">
    <name type="scientific">Senegalimassilia anaerobia</name>
    <dbReference type="NCBI Taxonomy" id="1473216"/>
    <lineage>
        <taxon>Bacteria</taxon>
        <taxon>Bacillati</taxon>
        <taxon>Actinomycetota</taxon>
        <taxon>Coriobacteriia</taxon>
        <taxon>Coriobacteriales</taxon>
        <taxon>Coriobacteriaceae</taxon>
        <taxon>Senegalimassilia</taxon>
    </lineage>
</organism>
<dbReference type="Proteomes" id="UP000253792">
    <property type="component" value="Unassembled WGS sequence"/>
</dbReference>
<dbReference type="InterPro" id="IPR029052">
    <property type="entry name" value="Metallo-depent_PP-like"/>
</dbReference>
<protein>
    <recommendedName>
        <fullName evidence="2">Phosphoesterase</fullName>
        <ecNumber evidence="2">3.1.4.-</ecNumber>
    </recommendedName>
</protein>
<keyword evidence="5" id="KW-1185">Reference proteome</keyword>
<dbReference type="OrthoDB" id="9785951at2"/>
<evidence type="ECO:0000313" key="4">
    <source>
        <dbReference type="EMBL" id="RDB56591.1"/>
    </source>
</evidence>
<dbReference type="EC" id="3.1.4.-" evidence="2"/>
<dbReference type="RefSeq" id="WP_114620119.1">
    <property type="nucleotide sequence ID" value="NZ_CAUATA010000010.1"/>
</dbReference>
<dbReference type="NCBIfam" id="TIGR00040">
    <property type="entry name" value="yfcE"/>
    <property type="match status" value="1"/>
</dbReference>
<accession>A0A369LAE0</accession>
<gene>
    <name evidence="4" type="ORF">C1880_02130</name>
</gene>
<dbReference type="InterPro" id="IPR024654">
    <property type="entry name" value="Calcineurin-like_PHP_lpxH"/>
</dbReference>
<dbReference type="AlphaFoldDB" id="A0A369LAE0"/>
<comment type="similarity">
    <text evidence="1 2">Belongs to the metallophosphoesterase superfamily. YfcE family.</text>
</comment>
<evidence type="ECO:0000256" key="1">
    <source>
        <dbReference type="ARBA" id="ARBA00008950"/>
    </source>
</evidence>
<dbReference type="EMBL" id="PPTP01000002">
    <property type="protein sequence ID" value="RDB56591.1"/>
    <property type="molecule type" value="Genomic_DNA"/>
</dbReference>
<feature type="domain" description="Calcineurin-like phosphoesterase" evidence="3">
    <location>
        <begin position="4"/>
        <end position="153"/>
    </location>
</feature>
<dbReference type="InterPro" id="IPR000979">
    <property type="entry name" value="Phosphodiesterase_MJ0936/Vps29"/>
</dbReference>
<dbReference type="Pfam" id="PF12850">
    <property type="entry name" value="Metallophos_2"/>
    <property type="match status" value="1"/>
</dbReference>
<proteinExistence type="inferred from homology"/>
<comment type="caution">
    <text evidence="4">The sequence shown here is derived from an EMBL/GenBank/DDBJ whole genome shotgun (WGS) entry which is preliminary data.</text>
</comment>
<comment type="cofactor">
    <cofactor evidence="2">
        <name>a divalent metal cation</name>
        <dbReference type="ChEBI" id="CHEBI:60240"/>
    </cofactor>
</comment>
<dbReference type="GO" id="GO:0016787">
    <property type="term" value="F:hydrolase activity"/>
    <property type="evidence" value="ECO:0007669"/>
    <property type="project" value="UniProtKB-UniRule"/>
</dbReference>
<sequence length="174" mass="18562">MKLVGLISDTHGRLPDAALGALAYCNHIIHAGDICDPGILRELQIMAPTTAVLGNNDYDEYGKNVTRFAHPVIDGVRFLVAHYPNDARIGFNGSRAIAPGDPLPQVCVHGHTHIPEILAGRDAYPASLFICPGSCSRPRGGFPASVGFIELEAGRVRAARVESLDGEVLLEMGK</sequence>
<keyword evidence="2" id="KW-0479">Metal-binding</keyword>